<evidence type="ECO:0000256" key="2">
    <source>
        <dbReference type="ARBA" id="ARBA00012418"/>
    </source>
</evidence>
<accession>A0ABU6W8D9</accession>
<dbReference type="PROSITE" id="PS01166">
    <property type="entry name" value="RNA_POL_BETA"/>
    <property type="match status" value="1"/>
</dbReference>
<dbReference type="SUPFAM" id="SSF64484">
    <property type="entry name" value="beta and beta-prime subunits of DNA dependent RNA-polymerase"/>
    <property type="match status" value="1"/>
</dbReference>
<dbReference type="EMBL" id="JASCZI010181261">
    <property type="protein sequence ID" value="MED6180228.1"/>
    <property type="molecule type" value="Genomic_DNA"/>
</dbReference>
<evidence type="ECO:0000256" key="6">
    <source>
        <dbReference type="ARBA" id="ARBA00023163"/>
    </source>
</evidence>
<feature type="domain" description="DNA-directed RNA polymerase subunit 2 hybrid-binding" evidence="7">
    <location>
        <begin position="21"/>
        <end position="168"/>
    </location>
</feature>
<keyword evidence="5 8" id="KW-0548">Nucleotidyltransferase</keyword>
<evidence type="ECO:0000256" key="3">
    <source>
        <dbReference type="ARBA" id="ARBA00022478"/>
    </source>
</evidence>
<dbReference type="InterPro" id="IPR007121">
    <property type="entry name" value="RNA_pol_bsu_CS"/>
</dbReference>
<organism evidence="8 9">
    <name type="scientific">Stylosanthes scabra</name>
    <dbReference type="NCBI Taxonomy" id="79078"/>
    <lineage>
        <taxon>Eukaryota</taxon>
        <taxon>Viridiplantae</taxon>
        <taxon>Streptophyta</taxon>
        <taxon>Embryophyta</taxon>
        <taxon>Tracheophyta</taxon>
        <taxon>Spermatophyta</taxon>
        <taxon>Magnoliopsida</taxon>
        <taxon>eudicotyledons</taxon>
        <taxon>Gunneridae</taxon>
        <taxon>Pentapetalae</taxon>
        <taxon>rosids</taxon>
        <taxon>fabids</taxon>
        <taxon>Fabales</taxon>
        <taxon>Fabaceae</taxon>
        <taxon>Papilionoideae</taxon>
        <taxon>50 kb inversion clade</taxon>
        <taxon>dalbergioids sensu lato</taxon>
        <taxon>Dalbergieae</taxon>
        <taxon>Pterocarpus clade</taxon>
        <taxon>Stylosanthes</taxon>
    </lineage>
</organism>
<evidence type="ECO:0000256" key="1">
    <source>
        <dbReference type="ARBA" id="ARBA00006835"/>
    </source>
</evidence>
<gene>
    <name evidence="8" type="primary">RPB2_1</name>
    <name evidence="8" type="ORF">PIB30_008422</name>
</gene>
<proteinExistence type="inferred from homology"/>
<keyword evidence="4 8" id="KW-0808">Transferase</keyword>
<comment type="caution">
    <text evidence="8">The sequence shown here is derived from an EMBL/GenBank/DDBJ whole genome shotgun (WGS) entry which is preliminary data.</text>
</comment>
<evidence type="ECO:0000313" key="9">
    <source>
        <dbReference type="Proteomes" id="UP001341840"/>
    </source>
</evidence>
<dbReference type="GO" id="GO:0003899">
    <property type="term" value="F:DNA-directed RNA polymerase activity"/>
    <property type="evidence" value="ECO:0007669"/>
    <property type="project" value="UniProtKB-EC"/>
</dbReference>
<dbReference type="InterPro" id="IPR015712">
    <property type="entry name" value="DNA-dir_RNA_pol_su2"/>
</dbReference>
<name>A0ABU6W8D9_9FABA</name>
<sequence length="573" mass="63695">MARSHHLPPSRLVGLINMSDQGTRVSVEDVIIGRTTPISQEEAHGQSARYTRRDHSISLRHSETGIVDQVLLTTNADGLRFVKVRVRSVQIPQIGDKFSSRHGQKGTVGMTYTQEDMPWTIEGISPDITVNPHAIPSCMTIGQLIECIMGKVAARMGKEGDGTPFTDVTTINLSAICTPAILPITIPVPLRQFTATSSLYVVKYCSENDERLIHFSTCEVYGKGLEAFSPKIVIFVSGDSLGATVELSPCDLKVTGWVAALPHTLSCLRVTSISRKSECHTSGAALHSPFRLFSIPGVQRRNKEKQQLASSASAGTVTARLSTLLLSSPIFFFLLFNSRDSDPLTPHGFFFYHLLSFSFYSSSIQAKGFMKKVNNSFTSSPYARTSCPKRQDQAPLLLTQNAVSQSHTCLSKRHPQLGFLLLLPVQLGLMSETQMSDNLPWHCRITSHRFNINRDSRLQGLIKMSDLAICFGEIEDVSSLEEKLGRSLSKQERNRIGVSKLRLFLEELLKQRYINKVPLIIPLLEKEYRSATRKLSDINQELSGSLDEVKLKEKGRTFNDLFLTKELLGSIVL</sequence>
<keyword evidence="6" id="KW-0804">Transcription</keyword>
<dbReference type="EC" id="2.7.7.6" evidence="2"/>
<dbReference type="Pfam" id="PF00562">
    <property type="entry name" value="RNA_pol_Rpb2_6"/>
    <property type="match status" value="1"/>
</dbReference>
<dbReference type="Proteomes" id="UP001341840">
    <property type="component" value="Unassembled WGS sequence"/>
</dbReference>
<evidence type="ECO:0000256" key="5">
    <source>
        <dbReference type="ARBA" id="ARBA00022695"/>
    </source>
</evidence>
<evidence type="ECO:0000256" key="4">
    <source>
        <dbReference type="ARBA" id="ARBA00022679"/>
    </source>
</evidence>
<reference evidence="8 9" key="1">
    <citation type="journal article" date="2023" name="Plants (Basel)">
        <title>Bridging the Gap: Combining Genomics and Transcriptomics Approaches to Understand Stylosanthes scabra, an Orphan Legume from the Brazilian Caatinga.</title>
        <authorList>
            <person name="Ferreira-Neto J.R.C."/>
            <person name="da Silva M.D."/>
            <person name="Binneck E."/>
            <person name="de Melo N.F."/>
            <person name="da Silva R.H."/>
            <person name="de Melo A.L.T.M."/>
            <person name="Pandolfi V."/>
            <person name="Bustamante F.O."/>
            <person name="Brasileiro-Vidal A.C."/>
            <person name="Benko-Iseppon A.M."/>
        </authorList>
    </citation>
    <scope>NUCLEOTIDE SEQUENCE [LARGE SCALE GENOMIC DNA]</scope>
    <source>
        <tissue evidence="8">Leaves</tissue>
    </source>
</reference>
<evidence type="ECO:0000259" key="7">
    <source>
        <dbReference type="Pfam" id="PF00562"/>
    </source>
</evidence>
<protein>
    <recommendedName>
        <fullName evidence="2">DNA-directed RNA polymerase</fullName>
        <ecNumber evidence="2">2.7.7.6</ecNumber>
    </recommendedName>
</protein>
<keyword evidence="9" id="KW-1185">Reference proteome</keyword>
<dbReference type="InterPro" id="IPR007120">
    <property type="entry name" value="DNA-dir_RNAP_su2_dom"/>
</dbReference>
<evidence type="ECO:0000313" key="8">
    <source>
        <dbReference type="EMBL" id="MED6180228.1"/>
    </source>
</evidence>
<dbReference type="PANTHER" id="PTHR20856">
    <property type="entry name" value="DNA-DIRECTED RNA POLYMERASE I SUBUNIT 2"/>
    <property type="match status" value="1"/>
</dbReference>
<dbReference type="InterPro" id="IPR037033">
    <property type="entry name" value="DNA-dir_RNAP_su2_hyb_sf"/>
</dbReference>
<dbReference type="Gene3D" id="2.40.270.10">
    <property type="entry name" value="DNA-directed RNA polymerase, subunit 2, domain 6"/>
    <property type="match status" value="1"/>
</dbReference>
<keyword evidence="3" id="KW-0240">DNA-directed RNA polymerase</keyword>
<comment type="similarity">
    <text evidence="1">Belongs to the RNA polymerase beta chain family.</text>
</comment>